<dbReference type="GO" id="GO:0005886">
    <property type="term" value="C:plasma membrane"/>
    <property type="evidence" value="ECO:0007669"/>
    <property type="project" value="UniProtKB-SubCell"/>
</dbReference>
<dbReference type="SUPFAM" id="SSF55874">
    <property type="entry name" value="ATPase domain of HSP90 chaperone/DNA topoisomerase II/histidine kinase"/>
    <property type="match status" value="1"/>
</dbReference>
<dbReference type="PANTHER" id="PTHR34220">
    <property type="entry name" value="SENSOR HISTIDINE KINASE YPDA"/>
    <property type="match status" value="1"/>
</dbReference>
<dbReference type="InterPro" id="IPR003660">
    <property type="entry name" value="HAMP_dom"/>
</dbReference>
<comment type="subcellular location">
    <subcellularLocation>
        <location evidence="1">Cell membrane</location>
        <topology evidence="1">Multi-pass membrane protein</topology>
    </subcellularLocation>
</comment>
<dbReference type="OrthoDB" id="2521939at2"/>
<dbReference type="Pfam" id="PF06580">
    <property type="entry name" value="His_kinase"/>
    <property type="match status" value="1"/>
</dbReference>
<proteinExistence type="predicted"/>
<keyword evidence="7" id="KW-1133">Transmembrane helix</keyword>
<dbReference type="Proteomes" id="UP000256977">
    <property type="component" value="Unassembled WGS sequence"/>
</dbReference>
<dbReference type="PROSITE" id="PS50885">
    <property type="entry name" value="HAMP"/>
    <property type="match status" value="1"/>
</dbReference>
<evidence type="ECO:0000259" key="8">
    <source>
        <dbReference type="PROSITE" id="PS50885"/>
    </source>
</evidence>
<dbReference type="SMART" id="SM00304">
    <property type="entry name" value="HAMP"/>
    <property type="match status" value="1"/>
</dbReference>
<dbReference type="Gene3D" id="6.10.340.10">
    <property type="match status" value="1"/>
</dbReference>
<dbReference type="AlphaFoldDB" id="A0A3D9KNU8"/>
<keyword evidence="5 9" id="KW-0418">Kinase</keyword>
<evidence type="ECO:0000256" key="3">
    <source>
        <dbReference type="ARBA" id="ARBA00022553"/>
    </source>
</evidence>
<dbReference type="PANTHER" id="PTHR34220:SF7">
    <property type="entry name" value="SENSOR HISTIDINE KINASE YPDA"/>
    <property type="match status" value="1"/>
</dbReference>
<dbReference type="InterPro" id="IPR036890">
    <property type="entry name" value="HATPase_C_sf"/>
</dbReference>
<gene>
    <name evidence="9" type="ORF">DFP98_102123</name>
</gene>
<keyword evidence="4" id="KW-0808">Transferase</keyword>
<evidence type="ECO:0000256" key="6">
    <source>
        <dbReference type="ARBA" id="ARBA00023136"/>
    </source>
</evidence>
<keyword evidence="2" id="KW-1003">Cell membrane</keyword>
<evidence type="ECO:0000313" key="9">
    <source>
        <dbReference type="EMBL" id="RED87645.1"/>
    </source>
</evidence>
<reference evidence="9 10" key="1">
    <citation type="submission" date="2018-07" db="EMBL/GenBank/DDBJ databases">
        <title>Genomic Encyclopedia of Type Strains, Phase III (KMG-III): the genomes of soil and plant-associated and newly described type strains.</title>
        <authorList>
            <person name="Whitman W."/>
        </authorList>
    </citation>
    <scope>NUCLEOTIDE SEQUENCE [LARGE SCALE GENOMIC DNA]</scope>
    <source>
        <strain evidence="9 10">CECT 7287</strain>
    </source>
</reference>
<name>A0A3D9KNU8_9BACL</name>
<feature type="transmembrane region" description="Helical" evidence="7">
    <location>
        <begin position="12"/>
        <end position="29"/>
    </location>
</feature>
<dbReference type="Pfam" id="PF00672">
    <property type="entry name" value="HAMP"/>
    <property type="match status" value="1"/>
</dbReference>
<dbReference type="Gene3D" id="3.30.565.10">
    <property type="entry name" value="Histidine kinase-like ATPase, C-terminal domain"/>
    <property type="match status" value="1"/>
</dbReference>
<evidence type="ECO:0000256" key="7">
    <source>
        <dbReference type="SAM" id="Phobius"/>
    </source>
</evidence>
<dbReference type="InterPro" id="IPR050640">
    <property type="entry name" value="Bact_2-comp_sensor_kinase"/>
</dbReference>
<feature type="domain" description="HAMP" evidence="8">
    <location>
        <begin position="304"/>
        <end position="356"/>
    </location>
</feature>
<dbReference type="RefSeq" id="WP_116059050.1">
    <property type="nucleotide sequence ID" value="NZ_QRDZ01000002.1"/>
</dbReference>
<dbReference type="Pfam" id="PF02518">
    <property type="entry name" value="HATPase_c"/>
    <property type="match status" value="1"/>
</dbReference>
<dbReference type="SUPFAM" id="SSF158472">
    <property type="entry name" value="HAMP domain-like"/>
    <property type="match status" value="1"/>
</dbReference>
<accession>A0A3D9KNU8</accession>
<organism evidence="9 10">
    <name type="scientific">Cohnella phaseoli</name>
    <dbReference type="NCBI Taxonomy" id="456490"/>
    <lineage>
        <taxon>Bacteria</taxon>
        <taxon>Bacillati</taxon>
        <taxon>Bacillota</taxon>
        <taxon>Bacilli</taxon>
        <taxon>Bacillales</taxon>
        <taxon>Paenibacillaceae</taxon>
        <taxon>Cohnella</taxon>
    </lineage>
</organism>
<evidence type="ECO:0000256" key="1">
    <source>
        <dbReference type="ARBA" id="ARBA00004651"/>
    </source>
</evidence>
<feature type="transmembrane region" description="Helical" evidence="7">
    <location>
        <begin position="282"/>
        <end position="303"/>
    </location>
</feature>
<evidence type="ECO:0000313" key="10">
    <source>
        <dbReference type="Proteomes" id="UP000256977"/>
    </source>
</evidence>
<dbReference type="EMBL" id="QRDZ01000002">
    <property type="protein sequence ID" value="RED87645.1"/>
    <property type="molecule type" value="Genomic_DNA"/>
</dbReference>
<evidence type="ECO:0000256" key="4">
    <source>
        <dbReference type="ARBA" id="ARBA00022679"/>
    </source>
</evidence>
<keyword evidence="6 7" id="KW-0472">Membrane</keyword>
<sequence>MPVKMTIFRRLILMLVLLILPILGLYMYSNQVSVRVVRNEIKESNLQHLSFLLRQAEVTVEQLMLAANTIGRFQVIDDLIHIDEKPSNYEKVVIKQDIIEKLRLSGASSNWTNQFTVYAPAAGTGVTTLNSADYGAMFAEDAITKEWKYRETSENGVPVKQFVRHTVYPGSRIIVEVSFTADNIRNMLDQIKLKGKNDPFFYHPGELPIMNRTANETLAEGVVDYLNGRKVDADRAESGTEYVRLQGRQYMINYVKSETLNWVLVDYVPMEYRLSPIKNSSLLFYACIGMLLAMSIAFALLLYRNVQMPVSQLLHGVRNMERGQFSVRLTNRQKNEFSYLFHRFNQMASQIEQLIENVFAERLRSKEATLKQLQSQINPHFLYNSLAFIKSMTELEEKEAVIAMTLNLSQYYRYTTRVENQEATLGEELELVRNYLTIQNLQMQRFDFELDVPDDMLELRIPRLILQPIAENAILHGLEPRMEWGWLRISGERDGAGNRLIVEDNGVGLSEDALEKLRIKLDTPLDNESGCGLWNVHQRLKYRFGPEAGVEMSPSPGGGLRTVLHWTDHENKGGPS</sequence>
<evidence type="ECO:0000256" key="2">
    <source>
        <dbReference type="ARBA" id="ARBA00022475"/>
    </source>
</evidence>
<protein>
    <submittedName>
        <fullName evidence="9">Two-component system sensor histidine kinase YesM</fullName>
    </submittedName>
</protein>
<keyword evidence="3" id="KW-0597">Phosphoprotein</keyword>
<dbReference type="GO" id="GO:0000155">
    <property type="term" value="F:phosphorelay sensor kinase activity"/>
    <property type="evidence" value="ECO:0007669"/>
    <property type="project" value="InterPro"/>
</dbReference>
<dbReference type="CDD" id="cd06225">
    <property type="entry name" value="HAMP"/>
    <property type="match status" value="1"/>
</dbReference>
<keyword evidence="7" id="KW-0812">Transmembrane</keyword>
<keyword evidence="10" id="KW-1185">Reference proteome</keyword>
<evidence type="ECO:0000256" key="5">
    <source>
        <dbReference type="ARBA" id="ARBA00022777"/>
    </source>
</evidence>
<dbReference type="InterPro" id="IPR003594">
    <property type="entry name" value="HATPase_dom"/>
</dbReference>
<comment type="caution">
    <text evidence="9">The sequence shown here is derived from an EMBL/GenBank/DDBJ whole genome shotgun (WGS) entry which is preliminary data.</text>
</comment>
<dbReference type="InterPro" id="IPR010559">
    <property type="entry name" value="Sig_transdc_His_kin_internal"/>
</dbReference>